<keyword evidence="3 7" id="KW-1134">Transmembrane beta strand</keyword>
<evidence type="ECO:0000256" key="4">
    <source>
        <dbReference type="ARBA" id="ARBA00022692"/>
    </source>
</evidence>
<evidence type="ECO:0000256" key="2">
    <source>
        <dbReference type="ARBA" id="ARBA00022448"/>
    </source>
</evidence>
<proteinExistence type="inferred from homology"/>
<dbReference type="Gene3D" id="2.60.40.1120">
    <property type="entry name" value="Carboxypeptidase-like, regulatory domain"/>
    <property type="match status" value="1"/>
</dbReference>
<keyword evidence="6 7" id="KW-0998">Cell outer membrane</keyword>
<keyword evidence="2 7" id="KW-0813">Transport</keyword>
<dbReference type="Gene3D" id="2.170.130.10">
    <property type="entry name" value="TonB-dependent receptor, plug domain"/>
    <property type="match status" value="1"/>
</dbReference>
<dbReference type="Gene3D" id="2.40.170.20">
    <property type="entry name" value="TonB-dependent receptor, beta-barrel domain"/>
    <property type="match status" value="1"/>
</dbReference>
<keyword evidence="5 7" id="KW-0472">Membrane</keyword>
<dbReference type="InterPro" id="IPR008969">
    <property type="entry name" value="CarboxyPept-like_regulatory"/>
</dbReference>
<dbReference type="InterPro" id="IPR037066">
    <property type="entry name" value="Plug_dom_sf"/>
</dbReference>
<dbReference type="Proteomes" id="UP000199455">
    <property type="component" value="Unassembled WGS sequence"/>
</dbReference>
<protein>
    <submittedName>
        <fullName evidence="10">TonB-linked outer membrane protein, SusC/RagA family</fullName>
    </submittedName>
</protein>
<dbReference type="InterPro" id="IPR036942">
    <property type="entry name" value="Beta-barrel_TonB_sf"/>
</dbReference>
<dbReference type="InterPro" id="IPR023996">
    <property type="entry name" value="TonB-dep_OMP_SusC/RagA"/>
</dbReference>
<dbReference type="PROSITE" id="PS52016">
    <property type="entry name" value="TONB_DEPENDENT_REC_3"/>
    <property type="match status" value="1"/>
</dbReference>
<evidence type="ECO:0000313" key="10">
    <source>
        <dbReference type="EMBL" id="SDD81278.1"/>
    </source>
</evidence>
<evidence type="ECO:0000259" key="8">
    <source>
        <dbReference type="Pfam" id="PF07660"/>
    </source>
</evidence>
<dbReference type="NCBIfam" id="TIGR04057">
    <property type="entry name" value="SusC_RagA_signa"/>
    <property type="match status" value="1"/>
</dbReference>
<dbReference type="Pfam" id="PF07715">
    <property type="entry name" value="Plug"/>
    <property type="match status" value="1"/>
</dbReference>
<dbReference type="InterPro" id="IPR011662">
    <property type="entry name" value="Secretin/TonB_short_N"/>
</dbReference>
<keyword evidence="11" id="KW-1185">Reference proteome</keyword>
<dbReference type="GO" id="GO:0009279">
    <property type="term" value="C:cell outer membrane"/>
    <property type="evidence" value="ECO:0007669"/>
    <property type="project" value="UniProtKB-SubCell"/>
</dbReference>
<evidence type="ECO:0000256" key="7">
    <source>
        <dbReference type="PROSITE-ProRule" id="PRU01360"/>
    </source>
</evidence>
<keyword evidence="4 7" id="KW-0812">Transmembrane</keyword>
<organism evidence="10 11">
    <name type="scientific">Pedobacter soli</name>
    <dbReference type="NCBI Taxonomy" id="390242"/>
    <lineage>
        <taxon>Bacteria</taxon>
        <taxon>Pseudomonadati</taxon>
        <taxon>Bacteroidota</taxon>
        <taxon>Sphingobacteriia</taxon>
        <taxon>Sphingobacteriales</taxon>
        <taxon>Sphingobacteriaceae</taxon>
        <taxon>Pedobacter</taxon>
    </lineage>
</organism>
<dbReference type="InterPro" id="IPR023997">
    <property type="entry name" value="TonB-dep_OMP_SusC/RagA_CS"/>
</dbReference>
<dbReference type="EMBL" id="FMZH01000008">
    <property type="protein sequence ID" value="SDD81278.1"/>
    <property type="molecule type" value="Genomic_DNA"/>
</dbReference>
<evidence type="ECO:0000313" key="11">
    <source>
        <dbReference type="Proteomes" id="UP000199455"/>
    </source>
</evidence>
<dbReference type="Gene3D" id="3.55.50.30">
    <property type="match status" value="1"/>
</dbReference>
<dbReference type="Pfam" id="PF07660">
    <property type="entry name" value="STN"/>
    <property type="match status" value="1"/>
</dbReference>
<feature type="domain" description="Secretin/TonB short N-terminal" evidence="8">
    <location>
        <begin position="71"/>
        <end position="119"/>
    </location>
</feature>
<dbReference type="STRING" id="390242.SAMN04488024_10829"/>
<comment type="similarity">
    <text evidence="7">Belongs to the TonB-dependent receptor family.</text>
</comment>
<dbReference type="SUPFAM" id="SSF49464">
    <property type="entry name" value="Carboxypeptidase regulatory domain-like"/>
    <property type="match status" value="1"/>
</dbReference>
<dbReference type="SUPFAM" id="SSF56935">
    <property type="entry name" value="Porins"/>
    <property type="match status" value="1"/>
</dbReference>
<sequence>MKLTTLYNPVYAIRRVRIKFLLVMKLTAILLLAGTLHISAATFSQTVTISRKTAPLKTIFKEIKKQTGYFFFYKGELLEGKPEVTVELKNATLTEALNLSLKGLNLSFNIVNKTIVISNKENPTLQPVTVASQIEVKGKVEDKDSGESLPGVNISVKNGASVGVTNEKGEFKVNVAEGAILVFSYVGYDIQEVKVNSAKTLNIKLAAQQTQMNDVVITGYQAIKKDNYTGNAITISGDQLKRVNPQNLLQSIGTFDPSFKLIDNNLAGSNPNRIPSINVRGASALPSGDGQVLRRDEILGTANMPVFMLDGYEVSVQKVFDLDVNRIASVTSLKDAAATAIYGSRAANGVIVITTKTPLEGKLRVEYNYELNLTAADLSDYQVLDAAEKLDYEVLAGLYNSAKQQVSQDQLDEIYYHKKANVVGGVNSYWLSQPLRNTIGNKHAVNLDGGSSAFRYNVNLRYQTRPGAMKGSQRDQYSGGMSFQYNVKKIQFRNELSVTQVGATESPYGDFSSYVKMNPYYPLQDANGMVMRISDVYEKQDRSKEYVFNPLYDASLSSFNKSKYTEIIDNLSADLEVAKDLRLRAQMSVTTRSNADDIFTSPLANKYYLYTADKIDEKGEYTNREMKETYWDSNIRLTWLKQIGGNYFNALIGVNARTELRDQKQFTAIGFANDRFTSIGFAKGYAEDGKPLSKLEKARLFGSFITMNYSYKNRYLMDGTVRIDGSSKFGVNNRLAPFWSFGLGWNVHQEEFFKDNKVISQLRIKASTGLTGSVEFDPYLSRTIYKYNTGNWYSTGIGAGVNSYGNENLGWQKTRMTDIGVDIGLFKDRIMITPRIYKKFTKDILADITLPPSTGFLSYKENLGDMENKGAELGLTIDAVRSKDWSVNLNASMVSNRNKVVRISNALKKYNDRADELQSVKPGEGGYRGIPLLRFSEGQPFNAIYGVPSLGIDPENGRELYLKKDGTITYDYDKRDYVVIGDPNPKVSGYFGGTVNYKRFSLYVQFQTFFGGDKYNLTLVERVENADPRYNVDRRVFEEKWKNSGDLSFYKNIADIGETDVSSRFIQPDNLINLQSVNLSYDMSKKIASKLSMSSLMFQVTANDLVRWSSVKEERGINYPFTRSLTFSVRAAF</sequence>
<reference evidence="11" key="1">
    <citation type="submission" date="2016-10" db="EMBL/GenBank/DDBJ databases">
        <authorList>
            <person name="Varghese N."/>
            <person name="Submissions S."/>
        </authorList>
    </citation>
    <scope>NUCLEOTIDE SEQUENCE [LARGE SCALE GENOMIC DNA]</scope>
    <source>
        <strain evidence="11">DSM 18609</strain>
    </source>
</reference>
<dbReference type="NCBIfam" id="TIGR04056">
    <property type="entry name" value="OMP_RagA_SusC"/>
    <property type="match status" value="1"/>
</dbReference>
<evidence type="ECO:0000256" key="6">
    <source>
        <dbReference type="ARBA" id="ARBA00023237"/>
    </source>
</evidence>
<dbReference type="AlphaFoldDB" id="A0A1G6XSX6"/>
<name>A0A1G6XSX6_9SPHI</name>
<evidence type="ECO:0000259" key="9">
    <source>
        <dbReference type="Pfam" id="PF07715"/>
    </source>
</evidence>
<dbReference type="InterPro" id="IPR039426">
    <property type="entry name" value="TonB-dep_rcpt-like"/>
</dbReference>
<evidence type="ECO:0000256" key="1">
    <source>
        <dbReference type="ARBA" id="ARBA00004571"/>
    </source>
</evidence>
<dbReference type="InterPro" id="IPR012910">
    <property type="entry name" value="Plug_dom"/>
</dbReference>
<evidence type="ECO:0000256" key="3">
    <source>
        <dbReference type="ARBA" id="ARBA00022452"/>
    </source>
</evidence>
<feature type="domain" description="TonB-dependent receptor plug" evidence="9">
    <location>
        <begin position="226"/>
        <end position="350"/>
    </location>
</feature>
<dbReference type="RefSeq" id="WP_244154687.1">
    <property type="nucleotide sequence ID" value="NZ_FMZH01000008.1"/>
</dbReference>
<comment type="subcellular location">
    <subcellularLocation>
        <location evidence="1 7">Cell outer membrane</location>
        <topology evidence="1 7">Multi-pass membrane protein</topology>
    </subcellularLocation>
</comment>
<accession>A0A1G6XSX6</accession>
<evidence type="ECO:0000256" key="5">
    <source>
        <dbReference type="ARBA" id="ARBA00023136"/>
    </source>
</evidence>
<gene>
    <name evidence="10" type="ORF">SAMN04488024_10829</name>
</gene>
<dbReference type="Pfam" id="PF13715">
    <property type="entry name" value="CarbopepD_reg_2"/>
    <property type="match status" value="1"/>
</dbReference>